<protein>
    <submittedName>
        <fullName evidence="4">CLUMA_CG003683, isoform A</fullName>
    </submittedName>
</protein>
<evidence type="ECO:0000313" key="4">
    <source>
        <dbReference type="EMBL" id="CRK89955.1"/>
    </source>
</evidence>
<evidence type="ECO:0000313" key="5">
    <source>
        <dbReference type="Proteomes" id="UP000183832"/>
    </source>
</evidence>
<gene>
    <name evidence="4" type="ORF">CLUMA_CG003683</name>
</gene>
<dbReference type="EMBL" id="CVRI01000015">
    <property type="protein sequence ID" value="CRK89955.1"/>
    <property type="molecule type" value="Genomic_DNA"/>
</dbReference>
<name>A0A1J1HPR3_9DIPT</name>
<dbReference type="AlphaFoldDB" id="A0A1J1HPR3"/>
<dbReference type="SMART" id="SM00494">
    <property type="entry name" value="ChtBD2"/>
    <property type="match status" value="1"/>
</dbReference>
<evidence type="ECO:0000256" key="2">
    <source>
        <dbReference type="SAM" id="SignalP"/>
    </source>
</evidence>
<dbReference type="Pfam" id="PF01607">
    <property type="entry name" value="CBM_14"/>
    <property type="match status" value="1"/>
</dbReference>
<evidence type="ECO:0000259" key="3">
    <source>
        <dbReference type="PROSITE" id="PS50940"/>
    </source>
</evidence>
<dbReference type="SUPFAM" id="SSF57625">
    <property type="entry name" value="Invertebrate chitin-binding proteins"/>
    <property type="match status" value="1"/>
</dbReference>
<evidence type="ECO:0000256" key="1">
    <source>
        <dbReference type="SAM" id="MobiDB-lite"/>
    </source>
</evidence>
<dbReference type="GO" id="GO:0008061">
    <property type="term" value="F:chitin binding"/>
    <property type="evidence" value="ECO:0007669"/>
    <property type="project" value="InterPro"/>
</dbReference>
<keyword evidence="2" id="KW-0732">Signal</keyword>
<keyword evidence="5" id="KW-1185">Reference proteome</keyword>
<dbReference type="Proteomes" id="UP000183832">
    <property type="component" value="Unassembled WGS sequence"/>
</dbReference>
<accession>A0A1J1HPR3</accession>
<dbReference type="GO" id="GO:0005576">
    <property type="term" value="C:extracellular region"/>
    <property type="evidence" value="ECO:0007669"/>
    <property type="project" value="InterPro"/>
</dbReference>
<dbReference type="Gene3D" id="2.170.140.10">
    <property type="entry name" value="Chitin binding domain"/>
    <property type="match status" value="1"/>
</dbReference>
<proteinExistence type="predicted"/>
<dbReference type="InterPro" id="IPR036508">
    <property type="entry name" value="Chitin-bd_dom_sf"/>
</dbReference>
<organism evidence="4 5">
    <name type="scientific">Clunio marinus</name>
    <dbReference type="NCBI Taxonomy" id="568069"/>
    <lineage>
        <taxon>Eukaryota</taxon>
        <taxon>Metazoa</taxon>
        <taxon>Ecdysozoa</taxon>
        <taxon>Arthropoda</taxon>
        <taxon>Hexapoda</taxon>
        <taxon>Insecta</taxon>
        <taxon>Pterygota</taxon>
        <taxon>Neoptera</taxon>
        <taxon>Endopterygota</taxon>
        <taxon>Diptera</taxon>
        <taxon>Nematocera</taxon>
        <taxon>Chironomoidea</taxon>
        <taxon>Chironomidae</taxon>
        <taxon>Clunio</taxon>
    </lineage>
</organism>
<reference evidence="4 5" key="1">
    <citation type="submission" date="2015-04" db="EMBL/GenBank/DDBJ databases">
        <authorList>
            <person name="Syromyatnikov M.Y."/>
            <person name="Popov V.N."/>
        </authorList>
    </citation>
    <scope>NUCLEOTIDE SEQUENCE [LARGE SCALE GENOMIC DNA]</scope>
</reference>
<feature type="domain" description="Chitin-binding type-2" evidence="3">
    <location>
        <begin position="134"/>
        <end position="190"/>
    </location>
</feature>
<dbReference type="PROSITE" id="PS50940">
    <property type="entry name" value="CHIT_BIND_II"/>
    <property type="match status" value="1"/>
</dbReference>
<dbReference type="InterPro" id="IPR002557">
    <property type="entry name" value="Chitin-bd_dom"/>
</dbReference>
<sequence length="195" mass="21743">MKKIIGIVFTLIVNVLTTEINLDEICDGILYSSLMNPSDSNSFIGCAKGKGTIYKCDHPDEVFDSFLVSCIKEKIDAIFYQDEVIADFVDYKHENSINNEKNYFNDDFSGSGSGDYSTTEPSTTSSPPSEINISFVCPLSGYGKIPSKYYCETYYECILGIQYFRQCPDGEIFDIITSNCGDPKTSLCGEIIRCI</sequence>
<feature type="region of interest" description="Disordered" evidence="1">
    <location>
        <begin position="106"/>
        <end position="128"/>
    </location>
</feature>
<feature type="chain" id="PRO_5012000768" evidence="2">
    <location>
        <begin position="18"/>
        <end position="195"/>
    </location>
</feature>
<dbReference type="OrthoDB" id="7762985at2759"/>
<feature type="signal peptide" evidence="2">
    <location>
        <begin position="1"/>
        <end position="17"/>
    </location>
</feature>